<sequence>MYKLVLQAVLFSALAIGFIVFKSDGLRHAAQTGDMSHLSSTSVAAASYMSLTDQLSGQSGHAAASAAASNGRYDAYGSRSQPWYVKYDPRQLWHARPKQIKLNPKTIRVPQSDGASPDSLADQLAQKGLSVENVNVVKLN</sequence>
<accession>A0A2R4M7V0</accession>
<reference evidence="1 2" key="1">
    <citation type="submission" date="2018-03" db="EMBL/GenBank/DDBJ databases">
        <title>The Complete Genome of Celeribacter baekdonensis strain LH4, a Thiosulfate-Oxidizing Alphaproteobacterium Isolated from Gulf of Mexico Continental Slope Sediments.</title>
        <authorList>
            <person name="Flood B.E."/>
            <person name="Bailey J.V."/>
            <person name="Leprich D."/>
        </authorList>
    </citation>
    <scope>NUCLEOTIDE SEQUENCE [LARGE SCALE GENOMIC DNA]</scope>
    <source>
        <strain evidence="1 2">LH4</strain>
    </source>
</reference>
<gene>
    <name evidence="1" type="ORF">DA792_20230</name>
</gene>
<dbReference type="AlphaFoldDB" id="A0A2R4M7V0"/>
<dbReference type="RefSeq" id="WP_107722385.1">
    <property type="nucleotide sequence ID" value="NZ_CP028475.1"/>
</dbReference>
<evidence type="ECO:0000313" key="1">
    <source>
        <dbReference type="EMBL" id="AVW93122.1"/>
    </source>
</evidence>
<dbReference type="Proteomes" id="UP000241447">
    <property type="component" value="Chromosome"/>
</dbReference>
<dbReference type="EMBL" id="CP028475">
    <property type="protein sequence ID" value="AVW93122.1"/>
    <property type="molecule type" value="Genomic_DNA"/>
</dbReference>
<protein>
    <submittedName>
        <fullName evidence="1">Uncharacterized protein</fullName>
    </submittedName>
</protein>
<evidence type="ECO:0000313" key="2">
    <source>
        <dbReference type="Proteomes" id="UP000241447"/>
    </source>
</evidence>
<dbReference type="OrthoDB" id="7853695at2"/>
<organism evidence="1 2">
    <name type="scientific">Celeribacter baekdonensis</name>
    <dbReference type="NCBI Taxonomy" id="875171"/>
    <lineage>
        <taxon>Bacteria</taxon>
        <taxon>Pseudomonadati</taxon>
        <taxon>Pseudomonadota</taxon>
        <taxon>Alphaproteobacteria</taxon>
        <taxon>Rhodobacterales</taxon>
        <taxon>Roseobacteraceae</taxon>
        <taxon>Celeribacter</taxon>
    </lineage>
</organism>
<name>A0A2R4M7V0_9RHOB</name>
<dbReference type="KEGG" id="cbak:DA792_20230"/>
<proteinExistence type="predicted"/>